<dbReference type="Pfam" id="PF06022">
    <property type="entry name" value="Cir_Bir_Yir"/>
    <property type="match status" value="1"/>
</dbReference>
<protein>
    <submittedName>
        <fullName evidence="3">Yir1 protein</fullName>
    </submittedName>
</protein>
<gene>
    <name evidence="3" type="ORF">PY03341</name>
</gene>
<accession>Q7RJC2</accession>
<feature type="region of interest" description="Disordered" evidence="1">
    <location>
        <begin position="269"/>
        <end position="290"/>
    </location>
</feature>
<feature type="non-terminal residue" evidence="3">
    <location>
        <position position="1"/>
    </location>
</feature>
<dbReference type="NCBIfam" id="TIGR01590">
    <property type="entry name" value="yir-bir-cir_Pla"/>
    <property type="match status" value="1"/>
</dbReference>
<evidence type="ECO:0000256" key="2">
    <source>
        <dbReference type="SAM" id="Phobius"/>
    </source>
</evidence>
<keyword evidence="2" id="KW-1133">Transmembrane helix</keyword>
<organism evidence="3 4">
    <name type="scientific">Plasmodium yoelii yoelii</name>
    <dbReference type="NCBI Taxonomy" id="73239"/>
    <lineage>
        <taxon>Eukaryota</taxon>
        <taxon>Sar</taxon>
        <taxon>Alveolata</taxon>
        <taxon>Apicomplexa</taxon>
        <taxon>Aconoidasida</taxon>
        <taxon>Haemosporida</taxon>
        <taxon>Plasmodiidae</taxon>
        <taxon>Plasmodium</taxon>
        <taxon>Plasmodium (Vinckeia)</taxon>
    </lineage>
</organism>
<name>Q7RJC2_PLAYO</name>
<dbReference type="InterPro" id="IPR006477">
    <property type="entry name" value="Yir_bir_cir"/>
</dbReference>
<dbReference type="AlphaFoldDB" id="Q7RJC2"/>
<feature type="transmembrane region" description="Helical" evidence="2">
    <location>
        <begin position="298"/>
        <end position="316"/>
    </location>
</feature>
<keyword evidence="2" id="KW-0812">Transmembrane</keyword>
<keyword evidence="4" id="KW-1185">Reference proteome</keyword>
<sequence>NNNMFNHRQFYDMVQLFCHLLSCTRLDRLINYLPDDLNSSTSNDFNKLGDIRNYCSNGGSGETECKTDLDRINAGCLWLFEQAVIINFDNLSNDESKRFIIYIMVWLNNMLNLKKDEQIKNLNDFYTKYIENNKDYNNCQKKIKDNNYNDCSDTLNEKTGYKSFKEFIEKNGYLMNINIMSKFYDAFKSLCKMYTEVDADDPKSKKNLENAEKFVEKYKELNDNSSISGDSSYSQIFSNLSTDYNNFKDYCNVNNVDCNDIPDLSSIKTTKPRVQSSEDHSEQVSDVTPSSSSITNKLIIVLSIFSAIPIFLGISYKYSLFGFRKRGQKQHLREKLKK</sequence>
<evidence type="ECO:0000256" key="1">
    <source>
        <dbReference type="SAM" id="MobiDB-lite"/>
    </source>
</evidence>
<dbReference type="Proteomes" id="UP000008553">
    <property type="component" value="Unassembled WGS sequence"/>
</dbReference>
<dbReference type="EMBL" id="AABL01000955">
    <property type="protein sequence ID" value="EAA22906.1"/>
    <property type="molecule type" value="Genomic_DNA"/>
</dbReference>
<dbReference type="InParanoid" id="Q7RJC2"/>
<proteinExistence type="predicted"/>
<keyword evidence="2" id="KW-0472">Membrane</keyword>
<comment type="caution">
    <text evidence="3">The sequence shown here is derived from an EMBL/GenBank/DDBJ whole genome shotgun (WGS) entry which is preliminary data.</text>
</comment>
<evidence type="ECO:0000313" key="3">
    <source>
        <dbReference type="EMBL" id="EAA22906.1"/>
    </source>
</evidence>
<evidence type="ECO:0000313" key="4">
    <source>
        <dbReference type="Proteomes" id="UP000008553"/>
    </source>
</evidence>
<reference evidence="3 4" key="1">
    <citation type="journal article" date="2002" name="Nature">
        <title>Genome sequence and comparative analysis of the model rodent malaria parasite Plasmodium yoelii yoelii.</title>
        <authorList>
            <person name="Carlton J.M."/>
            <person name="Angiuoli S.V."/>
            <person name="Suh B.B."/>
            <person name="Kooij T.W."/>
            <person name="Pertea M."/>
            <person name="Silva J.C."/>
            <person name="Ermolaeva M.D."/>
            <person name="Allen J.E."/>
            <person name="Selengut J.D."/>
            <person name="Koo H.L."/>
            <person name="Peterson J.D."/>
            <person name="Pop M."/>
            <person name="Kosack D.S."/>
            <person name="Shumway M.F."/>
            <person name="Bidwell S.L."/>
            <person name="Shallom S.J."/>
            <person name="van Aken S.E."/>
            <person name="Riedmuller S.B."/>
            <person name="Feldblyum T.V."/>
            <person name="Cho J.K."/>
            <person name="Quackenbush J."/>
            <person name="Sedegah M."/>
            <person name="Shoaibi A."/>
            <person name="Cummings L.M."/>
            <person name="Florens L."/>
            <person name="Yates J.R."/>
            <person name="Raine J.D."/>
            <person name="Sinden R.E."/>
            <person name="Harris M.A."/>
            <person name="Cunningham D.A."/>
            <person name="Preiser P.R."/>
            <person name="Bergman L.W."/>
            <person name="Vaidya A.B."/>
            <person name="van Lin L.H."/>
            <person name="Janse C.J."/>
            <person name="Waters A.P."/>
            <person name="Smith H.O."/>
            <person name="White O.R."/>
            <person name="Salzberg S.L."/>
            <person name="Venter J.C."/>
            <person name="Fraser C.M."/>
            <person name="Hoffman S.L."/>
            <person name="Gardner M.J."/>
            <person name="Carucci D.J."/>
        </authorList>
    </citation>
    <scope>NUCLEOTIDE SEQUENCE [LARGE SCALE GENOMIC DNA]</scope>
    <source>
        <strain evidence="3 4">17XNL</strain>
    </source>
</reference>
<dbReference type="PaxDb" id="73239-Q7RJC2"/>